<dbReference type="EMBL" id="LXKA01000221">
    <property type="protein sequence ID" value="OAJ61176.1"/>
    <property type="molecule type" value="Genomic_DNA"/>
</dbReference>
<dbReference type="Proteomes" id="UP000077961">
    <property type="component" value="Unassembled WGS sequence"/>
</dbReference>
<dbReference type="STRING" id="1462993.A6V36_09215"/>
<evidence type="ECO:0000313" key="3">
    <source>
        <dbReference type="EMBL" id="OAJ61176.1"/>
    </source>
</evidence>
<dbReference type="OrthoDB" id="193535at2"/>
<dbReference type="RefSeq" id="WP_064270541.1">
    <property type="nucleotide sequence ID" value="NZ_LXJZ01000198.1"/>
</dbReference>
<dbReference type="PANTHER" id="PTHR35567:SF1">
    <property type="entry name" value="CONSERVED FUNGAL PROTEIN (AFU_ORTHOLOGUE AFUA_1G14230)"/>
    <property type="match status" value="1"/>
</dbReference>
<feature type="signal peptide" evidence="1">
    <location>
        <begin position="1"/>
        <end position="27"/>
    </location>
</feature>
<dbReference type="Pfam" id="PF11937">
    <property type="entry name" value="DUF3455"/>
    <property type="match status" value="1"/>
</dbReference>
<reference evidence="4 5" key="1">
    <citation type="submission" date="2016-04" db="EMBL/GenBank/DDBJ databases">
        <title>Reclassification of Paraburkholderia panaciterrae (Farh et al. 2015) Dobritsa &amp; Samadpour 2016 as a later homotypic synonym of Paraburkholderia ginsengiterrae (Farh et al. 2015) Dobritsa &amp; Samadpour 2016.</title>
        <authorList>
            <person name="Dobritsa A.P."/>
            <person name="Kutumbaka K."/>
            <person name="Samadpour M."/>
        </authorList>
    </citation>
    <scope>NUCLEOTIDE SEQUENCE [LARGE SCALE GENOMIC DNA]</scope>
    <source>
        <strain evidence="3 5">DCY85</strain>
        <strain evidence="2 4">DCY85-1</strain>
    </source>
</reference>
<keyword evidence="1" id="KW-0732">Signal</keyword>
<comment type="caution">
    <text evidence="3">The sequence shown here is derived from an EMBL/GenBank/DDBJ whole genome shotgun (WGS) entry which is preliminary data.</text>
</comment>
<feature type="chain" id="PRO_5008393687" description="DUF3455 domain-containing protein" evidence="1">
    <location>
        <begin position="28"/>
        <end position="167"/>
    </location>
</feature>
<proteinExistence type="predicted"/>
<dbReference type="PANTHER" id="PTHR35567">
    <property type="entry name" value="MALATE DEHYDROGENASE (AFU_ORTHOLOGUE AFUA_2G13800)"/>
    <property type="match status" value="1"/>
</dbReference>
<sequence length="167" mass="17433">MIRLPRSTRLSISAGWLLAILGTPAGAASIDPPNGQALLSTTASGVQIYSCEYDANHTLGWAFKSPRATLFDSAGVAVIEHSAGPSWEARDGSRIVGHVLAQMPSDAQNSVPQLLLEAHSTGAKGMLSDVRYVQRTMTAGGAAPKASCTAEHAAGSSPYIATYTFFK</sequence>
<evidence type="ECO:0000313" key="2">
    <source>
        <dbReference type="EMBL" id="OAJ54993.1"/>
    </source>
</evidence>
<accession>A0A1A9N889</accession>
<dbReference type="InterPro" id="IPR021851">
    <property type="entry name" value="DUF3455"/>
</dbReference>
<dbReference type="AlphaFoldDB" id="A0A1A9N889"/>
<name>A0A1A9N889_9BURK</name>
<evidence type="ECO:0000313" key="4">
    <source>
        <dbReference type="Proteomes" id="UP000077961"/>
    </source>
</evidence>
<evidence type="ECO:0000313" key="5">
    <source>
        <dbReference type="Proteomes" id="UP000078116"/>
    </source>
</evidence>
<organism evidence="3 5">
    <name type="scientific">Paraburkholderia ginsengiterrae</name>
    <dbReference type="NCBI Taxonomy" id="1462993"/>
    <lineage>
        <taxon>Bacteria</taxon>
        <taxon>Pseudomonadati</taxon>
        <taxon>Pseudomonadota</taxon>
        <taxon>Betaproteobacteria</taxon>
        <taxon>Burkholderiales</taxon>
        <taxon>Burkholderiaceae</taxon>
        <taxon>Paraburkholderia</taxon>
    </lineage>
</organism>
<dbReference type="EMBL" id="LXJZ01000198">
    <property type="protein sequence ID" value="OAJ54993.1"/>
    <property type="molecule type" value="Genomic_DNA"/>
</dbReference>
<evidence type="ECO:0008006" key="6">
    <source>
        <dbReference type="Google" id="ProtNLM"/>
    </source>
</evidence>
<evidence type="ECO:0000256" key="1">
    <source>
        <dbReference type="SAM" id="SignalP"/>
    </source>
</evidence>
<gene>
    <name evidence="2" type="ORF">A6V36_09215</name>
    <name evidence="3" type="ORF">A6V37_03550</name>
</gene>
<keyword evidence="4" id="KW-1185">Reference proteome</keyword>
<dbReference type="Proteomes" id="UP000078116">
    <property type="component" value="Unassembled WGS sequence"/>
</dbReference>
<protein>
    <recommendedName>
        <fullName evidence="6">DUF3455 domain-containing protein</fullName>
    </recommendedName>
</protein>